<dbReference type="EMBL" id="JAEQMY010000042">
    <property type="protein sequence ID" value="MBL0406492.1"/>
    <property type="molecule type" value="Genomic_DNA"/>
</dbReference>
<reference evidence="4" key="1">
    <citation type="submission" date="2021-01" db="EMBL/GenBank/DDBJ databases">
        <title>Microvirga sp.</title>
        <authorList>
            <person name="Kim M.K."/>
        </authorList>
    </citation>
    <scope>NUCLEOTIDE SEQUENCE</scope>
    <source>
        <strain evidence="4">5420S-16</strain>
    </source>
</reference>
<dbReference type="RefSeq" id="WP_202063362.1">
    <property type="nucleotide sequence ID" value="NZ_JAEQMY010000042.1"/>
</dbReference>
<dbReference type="InterPro" id="IPR016181">
    <property type="entry name" value="Acyl_CoA_acyltransferase"/>
</dbReference>
<evidence type="ECO:0000313" key="5">
    <source>
        <dbReference type="Proteomes" id="UP000605848"/>
    </source>
</evidence>
<feature type="domain" description="N-acetyltransferase" evidence="3">
    <location>
        <begin position="8"/>
        <end position="176"/>
    </location>
</feature>
<dbReference type="Proteomes" id="UP000605848">
    <property type="component" value="Unassembled WGS sequence"/>
</dbReference>
<dbReference type="AlphaFoldDB" id="A0A936ZAY1"/>
<dbReference type="PANTHER" id="PTHR43800:SF1">
    <property type="entry name" value="PEPTIDYL-LYSINE N-ACETYLTRANSFERASE YJAB"/>
    <property type="match status" value="1"/>
</dbReference>
<keyword evidence="2" id="KW-0012">Acyltransferase</keyword>
<dbReference type="InterPro" id="IPR000182">
    <property type="entry name" value="GNAT_dom"/>
</dbReference>
<accession>A0A936ZAY1</accession>
<comment type="caution">
    <text evidence="4">The sequence shown here is derived from an EMBL/GenBank/DDBJ whole genome shotgun (WGS) entry which is preliminary data.</text>
</comment>
<dbReference type="CDD" id="cd04301">
    <property type="entry name" value="NAT_SF"/>
    <property type="match status" value="1"/>
</dbReference>
<sequence>MTRTLPVSSIRLARPSELDALAPIERSAASLFRDAGLSWLADGDTMDASILSKFCEQGTLWVAVDEGDKPVGFLAGQELDGQFYIAEVSVALSHQRQGIGAKLVGAAVAHAKALGLEAVTLTTYRDLAWNGPFYARLGFIEIDPAKAAPGHLERLRQEAEAGHDQARRCLMALRLDQPARSSLMAESRSNR</sequence>
<dbReference type="Pfam" id="PF00583">
    <property type="entry name" value="Acetyltransf_1"/>
    <property type="match status" value="1"/>
</dbReference>
<evidence type="ECO:0000256" key="1">
    <source>
        <dbReference type="ARBA" id="ARBA00022679"/>
    </source>
</evidence>
<proteinExistence type="predicted"/>
<dbReference type="Gene3D" id="3.40.630.30">
    <property type="match status" value="1"/>
</dbReference>
<protein>
    <submittedName>
        <fullName evidence="4">GNAT family N-acetyltransferase</fullName>
    </submittedName>
</protein>
<organism evidence="4 5">
    <name type="scientific">Microvirga aerilata</name>
    <dbReference type="NCBI Taxonomy" id="670292"/>
    <lineage>
        <taxon>Bacteria</taxon>
        <taxon>Pseudomonadati</taxon>
        <taxon>Pseudomonadota</taxon>
        <taxon>Alphaproteobacteria</taxon>
        <taxon>Hyphomicrobiales</taxon>
        <taxon>Methylobacteriaceae</taxon>
        <taxon>Microvirga</taxon>
    </lineage>
</organism>
<keyword evidence="1" id="KW-0808">Transferase</keyword>
<keyword evidence="5" id="KW-1185">Reference proteome</keyword>
<dbReference type="PANTHER" id="PTHR43800">
    <property type="entry name" value="PEPTIDYL-LYSINE N-ACETYLTRANSFERASE YJAB"/>
    <property type="match status" value="1"/>
</dbReference>
<dbReference type="SUPFAM" id="SSF55729">
    <property type="entry name" value="Acyl-CoA N-acyltransferases (Nat)"/>
    <property type="match status" value="1"/>
</dbReference>
<evidence type="ECO:0000256" key="2">
    <source>
        <dbReference type="ARBA" id="ARBA00023315"/>
    </source>
</evidence>
<gene>
    <name evidence="4" type="ORF">JKG68_21265</name>
</gene>
<name>A0A936ZAY1_9HYPH</name>
<evidence type="ECO:0000259" key="3">
    <source>
        <dbReference type="PROSITE" id="PS51186"/>
    </source>
</evidence>
<dbReference type="GO" id="GO:0016747">
    <property type="term" value="F:acyltransferase activity, transferring groups other than amino-acyl groups"/>
    <property type="evidence" value="ECO:0007669"/>
    <property type="project" value="InterPro"/>
</dbReference>
<evidence type="ECO:0000313" key="4">
    <source>
        <dbReference type="EMBL" id="MBL0406492.1"/>
    </source>
</evidence>
<dbReference type="PROSITE" id="PS51186">
    <property type="entry name" value="GNAT"/>
    <property type="match status" value="1"/>
</dbReference>